<proteinExistence type="predicted"/>
<accession>A0A915HVI0</accession>
<sequence length="234" mass="26760">MIALCFFILMCSNPTSGSELPFDNITMEAHSRNETTDLALNTSREVREISFACLKSRSEPFYIQLRISDYLSSVRIVDDNLRVRVQTPDGRSFTDEVPLFANSAITSSIARLNSLNWEFAQLLIADMEIAQSQFRSIENSLIWKFAQLGIAHMGIPQFRSFGNSLNWESLTEYYGTLMEYQCHNIRSKNRSTERPSADIQKSQLSADAYTSIIHFARSLFSLNNCQENFTFNND</sequence>
<keyword evidence="2" id="KW-1185">Reference proteome</keyword>
<evidence type="ECO:0000313" key="2">
    <source>
        <dbReference type="Proteomes" id="UP000887565"/>
    </source>
</evidence>
<organism evidence="2 3">
    <name type="scientific">Romanomermis culicivorax</name>
    <name type="common">Nematode worm</name>
    <dbReference type="NCBI Taxonomy" id="13658"/>
    <lineage>
        <taxon>Eukaryota</taxon>
        <taxon>Metazoa</taxon>
        <taxon>Ecdysozoa</taxon>
        <taxon>Nematoda</taxon>
        <taxon>Enoplea</taxon>
        <taxon>Dorylaimia</taxon>
        <taxon>Mermithida</taxon>
        <taxon>Mermithoidea</taxon>
        <taxon>Mermithidae</taxon>
        <taxon>Romanomermis</taxon>
    </lineage>
</organism>
<dbReference type="WBParaSite" id="nRc.2.0.1.t05552-RA">
    <property type="protein sequence ID" value="nRc.2.0.1.t05552-RA"/>
    <property type="gene ID" value="nRc.2.0.1.g05552"/>
</dbReference>
<protein>
    <submittedName>
        <fullName evidence="3">Uncharacterized protein</fullName>
    </submittedName>
</protein>
<reference evidence="3" key="1">
    <citation type="submission" date="2022-11" db="UniProtKB">
        <authorList>
            <consortium name="WormBaseParasite"/>
        </authorList>
    </citation>
    <scope>IDENTIFICATION</scope>
</reference>
<name>A0A915HVI0_ROMCU</name>
<feature type="signal peptide" evidence="1">
    <location>
        <begin position="1"/>
        <end position="17"/>
    </location>
</feature>
<dbReference type="Proteomes" id="UP000887565">
    <property type="component" value="Unplaced"/>
</dbReference>
<evidence type="ECO:0000256" key="1">
    <source>
        <dbReference type="SAM" id="SignalP"/>
    </source>
</evidence>
<dbReference type="AlphaFoldDB" id="A0A915HVI0"/>
<evidence type="ECO:0000313" key="3">
    <source>
        <dbReference type="WBParaSite" id="nRc.2.0.1.t05552-RA"/>
    </source>
</evidence>
<keyword evidence="1" id="KW-0732">Signal</keyword>
<feature type="chain" id="PRO_5037824691" evidence="1">
    <location>
        <begin position="18"/>
        <end position="234"/>
    </location>
</feature>